<evidence type="ECO:0000256" key="1">
    <source>
        <dbReference type="ARBA" id="ARBA00001913"/>
    </source>
</evidence>
<keyword evidence="8" id="KW-1185">Reference proteome</keyword>
<dbReference type="RefSeq" id="WP_191181791.1">
    <property type="nucleotide sequence ID" value="NZ_JACXAJ010000001.1"/>
</dbReference>
<name>A0ABR7XBD2_9BACT</name>
<dbReference type="InterPro" id="IPR015919">
    <property type="entry name" value="Cadherin-like_sf"/>
</dbReference>
<feature type="domain" description="Laminin G" evidence="6">
    <location>
        <begin position="60"/>
        <end position="241"/>
    </location>
</feature>
<keyword evidence="4" id="KW-0106">Calcium</keyword>
<evidence type="ECO:0000256" key="4">
    <source>
        <dbReference type="ARBA" id="ARBA00022837"/>
    </source>
</evidence>
<dbReference type="CDD" id="cd00110">
    <property type="entry name" value="LamG"/>
    <property type="match status" value="1"/>
</dbReference>
<dbReference type="InterPro" id="IPR013783">
    <property type="entry name" value="Ig-like_fold"/>
</dbReference>
<dbReference type="Gene3D" id="2.60.120.200">
    <property type="match status" value="2"/>
</dbReference>
<dbReference type="SMART" id="SM00282">
    <property type="entry name" value="LamG"/>
    <property type="match status" value="1"/>
</dbReference>
<dbReference type="Pfam" id="PF13385">
    <property type="entry name" value="Laminin_G_3"/>
    <property type="match status" value="2"/>
</dbReference>
<comment type="caution">
    <text evidence="7">The sequence shown here is derived from an EMBL/GenBank/DDBJ whole genome shotgun (WGS) entry which is preliminary data.</text>
</comment>
<evidence type="ECO:0000313" key="7">
    <source>
        <dbReference type="EMBL" id="MBD1395620.1"/>
    </source>
</evidence>
<proteinExistence type="predicted"/>
<dbReference type="SMART" id="SM00560">
    <property type="entry name" value="LamGL"/>
    <property type="match status" value="2"/>
</dbReference>
<dbReference type="EMBL" id="JACXAJ010000001">
    <property type="protein sequence ID" value="MBD1395620.1"/>
    <property type="molecule type" value="Genomic_DNA"/>
</dbReference>
<dbReference type="SUPFAM" id="SSF49313">
    <property type="entry name" value="Cadherin-like"/>
    <property type="match status" value="1"/>
</dbReference>
<evidence type="ECO:0000256" key="2">
    <source>
        <dbReference type="ARBA" id="ARBA00022723"/>
    </source>
</evidence>
<dbReference type="Pfam" id="PF05345">
    <property type="entry name" value="He_PIG"/>
    <property type="match status" value="1"/>
</dbReference>
<dbReference type="Proteomes" id="UP000625551">
    <property type="component" value="Unassembled WGS sequence"/>
</dbReference>
<reference evidence="7 8" key="1">
    <citation type="submission" date="2020-09" db="EMBL/GenBank/DDBJ databases">
        <title>Genome sequencing and assembly of Pontibacter sp.</title>
        <authorList>
            <person name="Chhetri G."/>
        </authorList>
    </citation>
    <scope>NUCLEOTIDE SEQUENCE [LARGE SCALE GENOMIC DNA]</scope>
    <source>
        <strain evidence="7 8">JH31</strain>
    </source>
</reference>
<comment type="cofactor">
    <cofactor evidence="1">
        <name>Ca(2+)</name>
        <dbReference type="ChEBI" id="CHEBI:29108"/>
    </cofactor>
</comment>
<dbReference type="Pfam" id="PF18962">
    <property type="entry name" value="Por_Secre_tail"/>
    <property type="match status" value="1"/>
</dbReference>
<accession>A0ABR7XBD2</accession>
<dbReference type="PROSITE" id="PS50025">
    <property type="entry name" value="LAM_G_DOMAIN"/>
    <property type="match status" value="1"/>
</dbReference>
<evidence type="ECO:0000256" key="5">
    <source>
        <dbReference type="ARBA" id="ARBA00023157"/>
    </source>
</evidence>
<evidence type="ECO:0000313" key="8">
    <source>
        <dbReference type="Proteomes" id="UP000625551"/>
    </source>
</evidence>
<gene>
    <name evidence="7" type="ORF">H9Q13_00445</name>
</gene>
<organism evidence="7 8">
    <name type="scientific">Pontibacter aquaedesilientis</name>
    <dbReference type="NCBI Taxonomy" id="2766980"/>
    <lineage>
        <taxon>Bacteria</taxon>
        <taxon>Pseudomonadati</taxon>
        <taxon>Bacteroidota</taxon>
        <taxon>Cytophagia</taxon>
        <taxon>Cytophagales</taxon>
        <taxon>Hymenobacteraceae</taxon>
        <taxon>Pontibacter</taxon>
    </lineage>
</organism>
<dbReference type="PANTHER" id="PTHR19277">
    <property type="entry name" value="PENTRAXIN"/>
    <property type="match status" value="1"/>
</dbReference>
<keyword evidence="2" id="KW-0479">Metal-binding</keyword>
<evidence type="ECO:0000256" key="3">
    <source>
        <dbReference type="ARBA" id="ARBA00022729"/>
    </source>
</evidence>
<sequence length="753" mass="83756">MLVFQSSLQAQATSGLSCLPGLAHYFGFDEKTSGSYLDYVSGANATCTGCPAPAASMFAGGQRFNGSSTGLQFNEIQNFQWGPNSSFTIEVWVQVNKKSTNQVIVGRKANDGLMAWWLGVSQDGYAVFDMQDNFGEPHNMTDYLKVVNLFDGKWHHLAVVRDGTNEITKLYVDGFRVDDRITEKRIYRANLETASPVTIGYFDVGTKFFFDGVVDELLVYKRNLSEQEMRARYNQGAGSYCGPEGIRPEIVSTPLLYGTVNQAYRYDVNATGKPTPRYTLVSGPQGMTIDAGSGLINWVPQASGKFAVEVKATNSQGESAPQLFQIEVKPATQEGIGMLHHWMLNETSGARYQDVYTPIDAVASARTRPAPVRGVIGGGQRFNGRDTGLEVIGSPNFAWKADETFTIELWLRTETKDGSSEAQNQVMLGLHAKDSPVQWWLGLDQQRKARFVMYDIEYTETVIGSNGPKLNDGSWHQLVVVRDGRAKAMRLYVDGEEVAARGFTNNDEFKSRAPVTIGYFNSSLINSYQYEGDMDELKLFGRALSPEEIKSRFVEVYDGLTEFLSFKGRYAYGEDFKQKIAQLEWRTLYELEAAYFEVERSADGNNFTAIGQVKASGTTTAAIDYTFTDEEPLKEQAYYRLRLVRQDGTFTYSNTILLQDRAPIASSFRVYPNPTAMGAEVTIEVANLPESEDVTFLVTDVSGRQVLRQLVRTNEFGELYLTLPVGASLKPGVYNLTMASSSKTLNRKLVVAH</sequence>
<dbReference type="InterPro" id="IPR026444">
    <property type="entry name" value="Secre_tail"/>
</dbReference>
<dbReference type="PANTHER" id="PTHR19277:SF125">
    <property type="entry name" value="B6"/>
    <property type="match status" value="1"/>
</dbReference>
<keyword evidence="5" id="KW-1015">Disulfide bond</keyword>
<dbReference type="SUPFAM" id="SSF49899">
    <property type="entry name" value="Concanavalin A-like lectins/glucanases"/>
    <property type="match status" value="2"/>
</dbReference>
<dbReference type="InterPro" id="IPR001791">
    <property type="entry name" value="Laminin_G"/>
</dbReference>
<dbReference type="InterPro" id="IPR013320">
    <property type="entry name" value="ConA-like_dom_sf"/>
</dbReference>
<dbReference type="NCBIfam" id="TIGR04183">
    <property type="entry name" value="Por_Secre_tail"/>
    <property type="match status" value="1"/>
</dbReference>
<dbReference type="InterPro" id="IPR006558">
    <property type="entry name" value="LamG-like"/>
</dbReference>
<dbReference type="InterPro" id="IPR051360">
    <property type="entry name" value="Neuronal_Pentraxin_Related"/>
</dbReference>
<dbReference type="Gene3D" id="2.60.40.10">
    <property type="entry name" value="Immunoglobulins"/>
    <property type="match status" value="2"/>
</dbReference>
<keyword evidence="3" id="KW-0732">Signal</keyword>
<protein>
    <submittedName>
        <fullName evidence="7">T9SS type A sorting domain-containing protein</fullName>
    </submittedName>
</protein>
<evidence type="ECO:0000259" key="6">
    <source>
        <dbReference type="PROSITE" id="PS50025"/>
    </source>
</evidence>